<dbReference type="Pfam" id="PF00696">
    <property type="entry name" value="AA_kinase"/>
    <property type="match status" value="1"/>
</dbReference>
<dbReference type="SUPFAM" id="SSF53633">
    <property type="entry name" value="Carbamate kinase-like"/>
    <property type="match status" value="1"/>
</dbReference>
<evidence type="ECO:0000256" key="9">
    <source>
        <dbReference type="PIRNR" id="PIRNR000723"/>
    </source>
</evidence>
<evidence type="ECO:0000256" key="2">
    <source>
        <dbReference type="ARBA" id="ARBA00011066"/>
    </source>
</evidence>
<dbReference type="OrthoDB" id="9766717at2"/>
<keyword evidence="4" id="KW-0056">Arginine metabolism</keyword>
<gene>
    <name evidence="11" type="primary">arcC</name>
    <name evidence="11" type="ORF">U732_707</name>
</gene>
<dbReference type="GO" id="GO:0005829">
    <property type="term" value="C:cytosol"/>
    <property type="evidence" value="ECO:0007669"/>
    <property type="project" value="TreeGrafter"/>
</dbReference>
<dbReference type="GO" id="GO:0008804">
    <property type="term" value="F:carbamate kinase activity"/>
    <property type="evidence" value="ECO:0007669"/>
    <property type="project" value="UniProtKB-UniRule"/>
</dbReference>
<protein>
    <recommendedName>
        <fullName evidence="3 8">Carbamate kinase</fullName>
    </recommendedName>
</protein>
<evidence type="ECO:0000256" key="6">
    <source>
        <dbReference type="ARBA" id="ARBA00022777"/>
    </source>
</evidence>
<comment type="caution">
    <text evidence="11">The sequence shown here is derived from an EMBL/GenBank/DDBJ whole genome shotgun (WGS) entry which is preliminary data.</text>
</comment>
<dbReference type="InterPro" id="IPR003964">
    <property type="entry name" value="Carb_kinase"/>
</dbReference>
<evidence type="ECO:0000256" key="4">
    <source>
        <dbReference type="ARBA" id="ARBA00022503"/>
    </source>
</evidence>
<dbReference type="FunFam" id="3.40.1160.10:FF:000007">
    <property type="entry name" value="Carbamate kinase"/>
    <property type="match status" value="1"/>
</dbReference>
<dbReference type="STRING" id="29341.RSJ17_06335"/>
<dbReference type="Gene3D" id="3.40.1160.10">
    <property type="entry name" value="Acetylglutamate kinase-like"/>
    <property type="match status" value="1"/>
</dbReference>
<dbReference type="CDD" id="cd04235">
    <property type="entry name" value="AAK_CK"/>
    <property type="match status" value="1"/>
</dbReference>
<dbReference type="AlphaFoldDB" id="A0A0C1R3M9"/>
<dbReference type="InterPro" id="IPR001048">
    <property type="entry name" value="Asp/Glu/Uridylate_kinase"/>
</dbReference>
<keyword evidence="12" id="KW-1185">Reference proteome</keyword>
<comment type="pathway">
    <text evidence="1">Metabolic intermediate metabolism; carbamoyl phosphate degradation; CO(2) and NH(3) from carbamoyl phosphate: step 1/1.</text>
</comment>
<name>A0A0C1R3M9_9CLOT</name>
<feature type="domain" description="Aspartate/glutamate/uridylate kinase" evidence="10">
    <location>
        <begin position="5"/>
        <end position="295"/>
    </location>
</feature>
<dbReference type="NCBIfam" id="TIGR00746">
    <property type="entry name" value="arcC"/>
    <property type="match status" value="1"/>
</dbReference>
<dbReference type="UniPathway" id="UPA00996">
    <property type="reaction ID" value="UER00366"/>
</dbReference>
<evidence type="ECO:0000256" key="8">
    <source>
        <dbReference type="NCBIfam" id="TIGR00746"/>
    </source>
</evidence>
<evidence type="ECO:0000256" key="7">
    <source>
        <dbReference type="ARBA" id="ARBA00048467"/>
    </source>
</evidence>
<reference evidence="11 12" key="1">
    <citation type="journal article" date="2015" name="Infect. Genet. Evol.">
        <title>Genomic sequences of six botulinum neurotoxin-producing strains representing three clostridial species illustrate the mobility and diversity of botulinum neurotoxin genes.</title>
        <authorList>
            <person name="Smith T.J."/>
            <person name="Hill K.K."/>
            <person name="Xie G."/>
            <person name="Foley B.T."/>
            <person name="Williamson C.H."/>
            <person name="Foster J.T."/>
            <person name="Johnson S.L."/>
            <person name="Chertkov O."/>
            <person name="Teshima H."/>
            <person name="Gibbons H.S."/>
            <person name="Johnsky L.A."/>
            <person name="Karavis M.A."/>
            <person name="Smith L.A."/>
        </authorList>
    </citation>
    <scope>NUCLEOTIDE SEQUENCE [LARGE SCALE GENOMIC DNA]</scope>
    <source>
        <strain evidence="11 12">CDC 2741</strain>
    </source>
</reference>
<dbReference type="RefSeq" id="WP_039636739.1">
    <property type="nucleotide sequence ID" value="NZ_AYSO01000020.1"/>
</dbReference>
<evidence type="ECO:0000259" key="10">
    <source>
        <dbReference type="Pfam" id="PF00696"/>
    </source>
</evidence>
<dbReference type="GO" id="GO:0019546">
    <property type="term" value="P:L-arginine deiminase pathway"/>
    <property type="evidence" value="ECO:0007669"/>
    <property type="project" value="TreeGrafter"/>
</dbReference>
<accession>A0A0C1R3M9</accession>
<dbReference type="EMBL" id="AYSO01000020">
    <property type="protein sequence ID" value="KIE45066.1"/>
    <property type="molecule type" value="Genomic_DNA"/>
</dbReference>
<evidence type="ECO:0000313" key="11">
    <source>
        <dbReference type="EMBL" id="KIE45066.1"/>
    </source>
</evidence>
<keyword evidence="6 9" id="KW-0418">Kinase</keyword>
<evidence type="ECO:0000313" key="12">
    <source>
        <dbReference type="Proteomes" id="UP000031366"/>
    </source>
</evidence>
<dbReference type="InterPro" id="IPR036393">
    <property type="entry name" value="AceGlu_kinase-like_sf"/>
</dbReference>
<dbReference type="PANTHER" id="PTHR30409:SF1">
    <property type="entry name" value="CARBAMATE KINASE-RELATED"/>
    <property type="match status" value="1"/>
</dbReference>
<dbReference type="PIRSF" id="PIRSF000723">
    <property type="entry name" value="Carbamate_kin"/>
    <property type="match status" value="1"/>
</dbReference>
<sequence>MGLSKLVIALGGNALQESGTPATAEAQLEVVKKTCEYIAELSCRKYEIAIVHGNGPQVGRILLASEAAANVTPSMPFDVCGAMSQGYIGYHIQQSLRKALADKNKNTPVTTIVTQVVVDKDDIAFKNPTKPIGAFYSEEEAKKLQVEKGYVMKEDSGRGWRRVVASPAPKRIVEISSVKELWNSTICIAAGGGGIPVIEKEDGSLEGVAAVIDKDLAAEKLAEDVNADTLMILTEVEKVSINFNKPNQANLNHITVEEAEKYMEEGHFAPGSMLPKVKAAVMFAKANPNHKAIITSLYSAVDALEGKTGTVITLNK</sequence>
<evidence type="ECO:0000256" key="3">
    <source>
        <dbReference type="ARBA" id="ARBA00013070"/>
    </source>
</evidence>
<organism evidence="11 12">
    <name type="scientific">Clostridium argentinense CDC 2741</name>
    <dbReference type="NCBI Taxonomy" id="1418104"/>
    <lineage>
        <taxon>Bacteria</taxon>
        <taxon>Bacillati</taxon>
        <taxon>Bacillota</taxon>
        <taxon>Clostridia</taxon>
        <taxon>Eubacteriales</taxon>
        <taxon>Clostridiaceae</taxon>
        <taxon>Clostridium</taxon>
    </lineage>
</organism>
<dbReference type="Proteomes" id="UP000031366">
    <property type="component" value="Unassembled WGS sequence"/>
</dbReference>
<dbReference type="NCBIfam" id="NF009007">
    <property type="entry name" value="PRK12352.1"/>
    <property type="match status" value="1"/>
</dbReference>
<dbReference type="PANTHER" id="PTHR30409">
    <property type="entry name" value="CARBAMATE KINASE"/>
    <property type="match status" value="1"/>
</dbReference>
<proteinExistence type="inferred from homology"/>
<dbReference type="PRINTS" id="PR01469">
    <property type="entry name" value="CARBMTKINASE"/>
</dbReference>
<evidence type="ECO:0000256" key="5">
    <source>
        <dbReference type="ARBA" id="ARBA00022679"/>
    </source>
</evidence>
<comment type="catalytic activity">
    <reaction evidence="7">
        <text>hydrogencarbonate + NH4(+) + ATP = carbamoyl phosphate + ADP + H2O + H(+)</text>
        <dbReference type="Rhea" id="RHEA:10152"/>
        <dbReference type="ChEBI" id="CHEBI:15377"/>
        <dbReference type="ChEBI" id="CHEBI:15378"/>
        <dbReference type="ChEBI" id="CHEBI:17544"/>
        <dbReference type="ChEBI" id="CHEBI:28938"/>
        <dbReference type="ChEBI" id="CHEBI:30616"/>
        <dbReference type="ChEBI" id="CHEBI:58228"/>
        <dbReference type="ChEBI" id="CHEBI:456216"/>
        <dbReference type="EC" id="2.7.2.2"/>
    </reaction>
</comment>
<evidence type="ECO:0000256" key="1">
    <source>
        <dbReference type="ARBA" id="ARBA00005118"/>
    </source>
</evidence>
<comment type="similarity">
    <text evidence="2 9">Belongs to the carbamate kinase family.</text>
</comment>
<keyword evidence="5 9" id="KW-0808">Transferase</keyword>